<feature type="region of interest" description="Disordered" evidence="2">
    <location>
        <begin position="774"/>
        <end position="918"/>
    </location>
</feature>
<dbReference type="InterPro" id="IPR005062">
    <property type="entry name" value="SAC3/GANP/THP3_conserved"/>
</dbReference>
<dbReference type="EMBL" id="MU839827">
    <property type="protein sequence ID" value="KAK1760633.1"/>
    <property type="molecule type" value="Genomic_DNA"/>
</dbReference>
<dbReference type="GO" id="GO:0006406">
    <property type="term" value="P:mRNA export from nucleus"/>
    <property type="evidence" value="ECO:0007669"/>
    <property type="project" value="TreeGrafter"/>
</dbReference>
<feature type="compositionally biased region" description="Low complexity" evidence="2">
    <location>
        <begin position="831"/>
        <end position="840"/>
    </location>
</feature>
<dbReference type="GO" id="GO:0005737">
    <property type="term" value="C:cytoplasm"/>
    <property type="evidence" value="ECO:0007669"/>
    <property type="project" value="TreeGrafter"/>
</dbReference>
<feature type="coiled-coil region" evidence="1">
    <location>
        <begin position="1085"/>
        <end position="1112"/>
    </location>
</feature>
<dbReference type="GO" id="GO:0070390">
    <property type="term" value="C:transcription export complex 2"/>
    <property type="evidence" value="ECO:0007669"/>
    <property type="project" value="TreeGrafter"/>
</dbReference>
<accession>A0AAJ0FES2</accession>
<feature type="region of interest" description="Disordered" evidence="2">
    <location>
        <begin position="934"/>
        <end position="987"/>
    </location>
</feature>
<organism evidence="4 5">
    <name type="scientific">Echria macrotheca</name>
    <dbReference type="NCBI Taxonomy" id="438768"/>
    <lineage>
        <taxon>Eukaryota</taxon>
        <taxon>Fungi</taxon>
        <taxon>Dikarya</taxon>
        <taxon>Ascomycota</taxon>
        <taxon>Pezizomycotina</taxon>
        <taxon>Sordariomycetes</taxon>
        <taxon>Sordariomycetidae</taxon>
        <taxon>Sordariales</taxon>
        <taxon>Schizotheciaceae</taxon>
        <taxon>Echria</taxon>
    </lineage>
</organism>
<feature type="region of interest" description="Disordered" evidence="2">
    <location>
        <begin position="1"/>
        <end position="207"/>
    </location>
</feature>
<feature type="compositionally biased region" description="Pro residues" evidence="2">
    <location>
        <begin position="57"/>
        <end position="67"/>
    </location>
</feature>
<feature type="compositionally biased region" description="Low complexity" evidence="2">
    <location>
        <begin position="704"/>
        <end position="728"/>
    </location>
</feature>
<feature type="domain" description="SAC3/GANP/THP3 conserved" evidence="3">
    <location>
        <begin position="293"/>
        <end position="611"/>
    </location>
</feature>
<keyword evidence="1" id="KW-0175">Coiled coil</keyword>
<protein>
    <submittedName>
        <fullName evidence="4">SAC3/GANP/Nin1/mts3/eIF-3 p25 family-domain-containing protein</fullName>
    </submittedName>
</protein>
<dbReference type="Pfam" id="PF03399">
    <property type="entry name" value="SAC3_GANP"/>
    <property type="match status" value="1"/>
</dbReference>
<feature type="compositionally biased region" description="Polar residues" evidence="2">
    <location>
        <begin position="841"/>
        <end position="851"/>
    </location>
</feature>
<feature type="compositionally biased region" description="Polar residues" evidence="2">
    <location>
        <begin position="1188"/>
        <end position="1203"/>
    </location>
</feature>
<feature type="compositionally biased region" description="Low complexity" evidence="2">
    <location>
        <begin position="951"/>
        <end position="982"/>
    </location>
</feature>
<dbReference type="Proteomes" id="UP001239445">
    <property type="component" value="Unassembled WGS sequence"/>
</dbReference>
<reference evidence="4" key="1">
    <citation type="submission" date="2023-06" db="EMBL/GenBank/DDBJ databases">
        <title>Genome-scale phylogeny and comparative genomics of the fungal order Sordariales.</title>
        <authorList>
            <consortium name="Lawrence Berkeley National Laboratory"/>
            <person name="Hensen N."/>
            <person name="Bonometti L."/>
            <person name="Westerberg I."/>
            <person name="Brannstrom I.O."/>
            <person name="Guillou S."/>
            <person name="Cros-Aarteil S."/>
            <person name="Calhoun S."/>
            <person name="Haridas S."/>
            <person name="Kuo A."/>
            <person name="Mondo S."/>
            <person name="Pangilinan J."/>
            <person name="Riley R."/>
            <person name="Labutti K."/>
            <person name="Andreopoulos B."/>
            <person name="Lipzen A."/>
            <person name="Chen C."/>
            <person name="Yanf M."/>
            <person name="Daum C."/>
            <person name="Ng V."/>
            <person name="Clum A."/>
            <person name="Steindorff A."/>
            <person name="Ohm R."/>
            <person name="Martin F."/>
            <person name="Silar P."/>
            <person name="Natvig D."/>
            <person name="Lalanne C."/>
            <person name="Gautier V."/>
            <person name="Ament-Velasquez S.L."/>
            <person name="Kruys A."/>
            <person name="Hutchinson M.I."/>
            <person name="Powell A.J."/>
            <person name="Barry K."/>
            <person name="Miller A.N."/>
            <person name="Grigoriev I.V."/>
            <person name="Debuchy R."/>
            <person name="Gladieux P."/>
            <person name="Thoren M.H."/>
            <person name="Johannesson H."/>
        </authorList>
    </citation>
    <scope>NUCLEOTIDE SEQUENCE</scope>
    <source>
        <strain evidence="4">PSN4</strain>
    </source>
</reference>
<evidence type="ECO:0000256" key="2">
    <source>
        <dbReference type="SAM" id="MobiDB-lite"/>
    </source>
</evidence>
<feature type="compositionally biased region" description="Low complexity" evidence="2">
    <location>
        <begin position="68"/>
        <end position="88"/>
    </location>
</feature>
<feature type="region of interest" description="Disordered" evidence="2">
    <location>
        <begin position="1184"/>
        <end position="1282"/>
    </location>
</feature>
<feature type="compositionally biased region" description="Basic and acidic residues" evidence="2">
    <location>
        <begin position="1204"/>
        <end position="1225"/>
    </location>
</feature>
<dbReference type="PANTHER" id="PTHR12436">
    <property type="entry name" value="80 KDA MCM3-ASSOCIATED PROTEIN"/>
    <property type="match status" value="1"/>
</dbReference>
<name>A0AAJ0FES2_9PEZI</name>
<gene>
    <name evidence="4" type="ORF">QBC47DRAFT_367730</name>
</gene>
<feature type="compositionally biased region" description="Low complexity" evidence="2">
    <location>
        <begin position="41"/>
        <end position="56"/>
    </location>
</feature>
<evidence type="ECO:0000313" key="4">
    <source>
        <dbReference type="EMBL" id="KAK1760633.1"/>
    </source>
</evidence>
<feature type="compositionally biased region" description="Polar residues" evidence="2">
    <location>
        <begin position="12"/>
        <end position="39"/>
    </location>
</feature>
<feature type="region of interest" description="Disordered" evidence="2">
    <location>
        <begin position="1359"/>
        <end position="1421"/>
    </location>
</feature>
<feature type="region of interest" description="Disordered" evidence="2">
    <location>
        <begin position="669"/>
        <end position="758"/>
    </location>
</feature>
<feature type="compositionally biased region" description="Polar residues" evidence="2">
    <location>
        <begin position="1228"/>
        <end position="1240"/>
    </location>
</feature>
<proteinExistence type="predicted"/>
<evidence type="ECO:0000259" key="3">
    <source>
        <dbReference type="Pfam" id="PF03399"/>
    </source>
</evidence>
<dbReference type="Gene3D" id="1.25.40.990">
    <property type="match status" value="1"/>
</dbReference>
<dbReference type="PANTHER" id="PTHR12436:SF3">
    <property type="entry name" value="GERMINAL-CENTER ASSOCIATED NUCLEAR PROTEIN"/>
    <property type="match status" value="1"/>
</dbReference>
<dbReference type="InterPro" id="IPR045107">
    <property type="entry name" value="SAC3/GANP/THP3"/>
</dbReference>
<feature type="compositionally biased region" description="Polar residues" evidence="2">
    <location>
        <begin position="685"/>
        <end position="703"/>
    </location>
</feature>
<feature type="compositionally biased region" description="Polar residues" evidence="2">
    <location>
        <begin position="1359"/>
        <end position="1370"/>
    </location>
</feature>
<comment type="caution">
    <text evidence="4">The sequence shown here is derived from an EMBL/GenBank/DDBJ whole genome shotgun (WGS) entry which is preliminary data.</text>
</comment>
<evidence type="ECO:0000313" key="5">
    <source>
        <dbReference type="Proteomes" id="UP001239445"/>
    </source>
</evidence>
<sequence>MEAPFSNPFGAPSTNNSQQSSPFVSPGVTNNPFAKSPLSNPFGAPSSAQPSAFGSPAPSPFPSPAPSNPFAAPITQARSASSSFASPATNGSSRAPPTAPANLAAGLSASGRPNANSMARIGKSKGLKIGFGGPARQNADASQTGPFNSAGRKPAAEQQSQKRTIEARKFQAGQKKNNPRQERPQARITKRTGGRNTPTREPSERTKELSPFAYNYAISLWERLRRDNIEAPEWKFNLGDPNNRGEVEGLKDKYKKYRARVYDSLRKAEIIDDPEKKRRLADALPFKGICEDMCPEFEQVSRIAEHDVKTEEKSQAPGGTALWADPAKMVKKFGRSAAGQDAPLPQDVRSVDALRRTTDYLFNDLLQSDNNLPSMHNFLWDRTRAVRRDFTFHSQKSPEEMKDMVYCFETITRFHATALHLLSRKGYAQEDFDFKQEIEQLGRTILSLVEAYDACREKDVHCENEPEFRAYYLLLNVHDPSIAKRIPTWGKDYWLDSEEIQTAMSLIQAMEDVREMKGPIKPRRGTTLSDEAFTNYFAIVEDPKVSYTMACIAEIHFTTVRQNILRNLVRGYARYRDAPRTISAADLNKLLRFDTPEEAVEFAKAHNFEFSSEYPQGKAAPPAPYLVLNDKKKTVPSPRVTQSFSGQLVERKRGSQSLPFIIHNTIYEDPTEKPKELDSPDGLFVSQSPSASETSSNIVSTTLSAQSQPSSSFGFPSASSGRPSPFGGLSQPLSGIAPSPFQTTPRTFQGPFQPADKTDIDTAKESFSIFLKPPSVPALHQGSKPNPMYNLPDPPSTATKPADAPNPFATQMKEPNPAQGSAVDQGGQLPSSISIISTTTAPSMSDKSTVAPQAGRLDSGGPAPPSALRLGLKPLPAPSNLTSMSPAGLSGQSSLPATSASKFFTPPAQPPATPAQSLAIPGSIMSASSTVAPSPSVVQASPIGTPPVPKPTSAALPASSSASPQPQSSFFSTQTTSSAAATPAPPKRDLMGDFTKWFVLGDEGLMDQFTEFTIQEIVTRVYEQFREEEAEKIRKAEDEQSWKRAREYRTYSLGTKYLHRWQENARSRATKRILAQGKEKMRLYREQERIKRREAREEAAKAERLARKEAQRRIEADGQQLSLLASTSKKRRSGTEEQLLASGIFSGLRDERAAARQVMQDSGNGGWGRSSALGSYAESELVLEPRRQSISTRDGQRQTPDSTASKREGWKTRSLREKFGLEHRRSVSAGSSIYSTSKLRQSLPAPRKTNFSRKRSADETSDEERDPKRKSVQTPNGFKTKHWDLRARGLVPMPDGQWLPESMAKSMRESMRLKDLPNDRLERAAFSPSEYEADSIADNDSESNLPASLRLRLAKLQQRSTFTENQQQRHSLMLPPSRSESYISPPAAGERRNGSPAKRKRGDENDEEEDEEAQKRAQVSRFESQVMIENVQKMVHELKEAMDVLDEDRVFWREQSGILGDREET</sequence>
<evidence type="ECO:0000256" key="1">
    <source>
        <dbReference type="SAM" id="Coils"/>
    </source>
</evidence>
<keyword evidence="5" id="KW-1185">Reference proteome</keyword>
<feature type="compositionally biased region" description="Polar residues" evidence="2">
    <location>
        <begin position="879"/>
        <end position="902"/>
    </location>
</feature>